<reference evidence="3" key="1">
    <citation type="submission" date="2022-11" db="EMBL/GenBank/DDBJ databases">
        <title>Centuries of genome instability and evolution in soft-shell clam transmissible cancer (bioRxiv).</title>
        <authorList>
            <person name="Hart S.F.M."/>
            <person name="Yonemitsu M.A."/>
            <person name="Giersch R.M."/>
            <person name="Beal B.F."/>
            <person name="Arriagada G."/>
            <person name="Davis B.W."/>
            <person name="Ostrander E.A."/>
            <person name="Goff S.P."/>
            <person name="Metzger M.J."/>
        </authorList>
    </citation>
    <scope>NUCLEOTIDE SEQUENCE</scope>
    <source>
        <strain evidence="3">MELC-2E11</strain>
        <tissue evidence="3">Siphon/mantle</tissue>
    </source>
</reference>
<evidence type="ECO:0000259" key="2">
    <source>
        <dbReference type="Pfam" id="PF12736"/>
    </source>
</evidence>
<protein>
    <recommendedName>
        <fullName evidence="2">CABIT domain-containing protein</fullName>
    </recommendedName>
</protein>
<name>A0ABY7FQN4_MYAAR</name>
<organism evidence="3 4">
    <name type="scientific">Mya arenaria</name>
    <name type="common">Soft-shell clam</name>
    <dbReference type="NCBI Taxonomy" id="6604"/>
    <lineage>
        <taxon>Eukaryota</taxon>
        <taxon>Metazoa</taxon>
        <taxon>Spiralia</taxon>
        <taxon>Lophotrochozoa</taxon>
        <taxon>Mollusca</taxon>
        <taxon>Bivalvia</taxon>
        <taxon>Autobranchia</taxon>
        <taxon>Heteroconchia</taxon>
        <taxon>Euheterodonta</taxon>
        <taxon>Imparidentia</taxon>
        <taxon>Neoheterodontei</taxon>
        <taxon>Myida</taxon>
        <taxon>Myoidea</taxon>
        <taxon>Myidae</taxon>
        <taxon>Mya</taxon>
    </lineage>
</organism>
<dbReference type="InterPro" id="IPR025946">
    <property type="entry name" value="CABIT_dom"/>
</dbReference>
<dbReference type="EMBL" id="CP111024">
    <property type="protein sequence ID" value="WAR24457.1"/>
    <property type="molecule type" value="Genomic_DNA"/>
</dbReference>
<sequence>MDKLLSVRWVTVKDKGYDSYTTKKESFSAREMEFKWSKETCRLDELESKFKLPCVVKINEGYYTASETNGFSQGDIIGIDQKMIQHNISAYVVQKNDADELAISNKEIQVPLNYNRKVKIVQRSKTYYSVQDLILDFPRYAEAGQDFAVIDDDNDTLVVHAGERIELERLIPGSNNEPDSLVIQFVHEGDPIEAKLCTTTKGVFKTLPDDNEYTLTDVVERMYEVSQENRMYELSVTSEDKIEDKKRKPKVAPKPTTRSQKPPPIAKRPIPVLPKDTETAQEIHVAQPPPIVRREQKTSSSSNEDYEEYDEFVQSLEIPEANANTKNDKDAHTSPNAETRKVVYRKKNPTEDSKGDVVVKEKTHSFTKSLSKLKDSENNSLLKFFRKGLTKAKAATVSKTTGLPLKRQMSEDTAFKEEALNDRGGTRSSAAMLRRSSFSDVEGISDVVYDDIDERNMLSDESIKKASRNRKSTGRGLEKQFNDLRCDELVNELNRVKLFDLAELCKKEQLDGKFFDMVSDEELKKAFGLKNADEFQRFKKLKSDR</sequence>
<dbReference type="Pfam" id="PF12736">
    <property type="entry name" value="CABIT"/>
    <property type="match status" value="1"/>
</dbReference>
<evidence type="ECO:0000313" key="4">
    <source>
        <dbReference type="Proteomes" id="UP001164746"/>
    </source>
</evidence>
<feature type="region of interest" description="Disordered" evidence="1">
    <location>
        <begin position="236"/>
        <end position="309"/>
    </location>
</feature>
<gene>
    <name evidence="3" type="ORF">MAR_038126</name>
</gene>
<evidence type="ECO:0000313" key="3">
    <source>
        <dbReference type="EMBL" id="WAR24457.1"/>
    </source>
</evidence>
<feature type="region of interest" description="Disordered" evidence="1">
    <location>
        <begin position="321"/>
        <end position="341"/>
    </location>
</feature>
<accession>A0ABY7FQN4</accession>
<evidence type="ECO:0000256" key="1">
    <source>
        <dbReference type="SAM" id="MobiDB-lite"/>
    </source>
</evidence>
<feature type="domain" description="CABIT" evidence="2">
    <location>
        <begin position="52"/>
        <end position="221"/>
    </location>
</feature>
<proteinExistence type="predicted"/>
<dbReference type="Proteomes" id="UP001164746">
    <property type="component" value="Chromosome 13"/>
</dbReference>
<keyword evidence="4" id="KW-1185">Reference proteome</keyword>